<gene>
    <name evidence="2" type="ORF">PSON_ATCC_30995.1.T0270266</name>
</gene>
<feature type="region of interest" description="Disordered" evidence="1">
    <location>
        <begin position="1"/>
        <end position="27"/>
    </location>
</feature>
<accession>A0A8S1M302</accession>
<keyword evidence="3" id="KW-1185">Reference proteome</keyword>
<name>A0A8S1M302_9CILI</name>
<sequence length="225" mass="26990">MKNISNQIQDESQINQLRVSTRRKHPSPQIQIYDKLKSSIKLDSQNSYSIKQKTPITYDKKIFDYKNQKDLELIVSLVIQPCLHMDNCIHEELYEKNQQGKTFRQVCEFRIDWTKKIRKAESYFEKSIQRKKVQQIQCQNNDQFKIIILEAINNKETALKMMIEKARKEPQFIEYAKRFAIQQRQRMDYNESLLSQFEDVQNRKKYIHPPSFWSILDCSCNATVL</sequence>
<evidence type="ECO:0000313" key="2">
    <source>
        <dbReference type="EMBL" id="CAD8070976.1"/>
    </source>
</evidence>
<dbReference type="EMBL" id="CAJJDN010000027">
    <property type="protein sequence ID" value="CAD8070976.1"/>
    <property type="molecule type" value="Genomic_DNA"/>
</dbReference>
<evidence type="ECO:0000313" key="3">
    <source>
        <dbReference type="Proteomes" id="UP000692954"/>
    </source>
</evidence>
<dbReference type="OrthoDB" id="287829at2759"/>
<proteinExistence type="predicted"/>
<dbReference type="AlphaFoldDB" id="A0A8S1M302"/>
<evidence type="ECO:0000256" key="1">
    <source>
        <dbReference type="SAM" id="MobiDB-lite"/>
    </source>
</evidence>
<organism evidence="2 3">
    <name type="scientific">Paramecium sonneborni</name>
    <dbReference type="NCBI Taxonomy" id="65129"/>
    <lineage>
        <taxon>Eukaryota</taxon>
        <taxon>Sar</taxon>
        <taxon>Alveolata</taxon>
        <taxon>Ciliophora</taxon>
        <taxon>Intramacronucleata</taxon>
        <taxon>Oligohymenophorea</taxon>
        <taxon>Peniculida</taxon>
        <taxon>Parameciidae</taxon>
        <taxon>Paramecium</taxon>
    </lineage>
</organism>
<comment type="caution">
    <text evidence="2">The sequence shown here is derived from an EMBL/GenBank/DDBJ whole genome shotgun (WGS) entry which is preliminary data.</text>
</comment>
<feature type="compositionally biased region" description="Polar residues" evidence="1">
    <location>
        <begin position="1"/>
        <end position="19"/>
    </location>
</feature>
<reference evidence="2" key="1">
    <citation type="submission" date="2021-01" db="EMBL/GenBank/DDBJ databases">
        <authorList>
            <consortium name="Genoscope - CEA"/>
            <person name="William W."/>
        </authorList>
    </citation>
    <scope>NUCLEOTIDE SEQUENCE</scope>
</reference>
<protein>
    <submittedName>
        <fullName evidence="2">Uncharacterized protein</fullName>
    </submittedName>
</protein>
<dbReference type="Proteomes" id="UP000692954">
    <property type="component" value="Unassembled WGS sequence"/>
</dbReference>